<dbReference type="EMBL" id="BBNQ01000012">
    <property type="protein sequence ID" value="GAL63597.1"/>
    <property type="molecule type" value="Genomic_DNA"/>
</dbReference>
<proteinExistence type="predicted"/>
<organism evidence="1 2">
    <name type="scientific">Algibacter lectus</name>
    <dbReference type="NCBI Taxonomy" id="221126"/>
    <lineage>
        <taxon>Bacteria</taxon>
        <taxon>Pseudomonadati</taxon>
        <taxon>Bacteroidota</taxon>
        <taxon>Flavobacteriia</taxon>
        <taxon>Flavobacteriales</taxon>
        <taxon>Flavobacteriaceae</taxon>
        <taxon>Algibacter</taxon>
    </lineage>
</organism>
<dbReference type="OrthoDB" id="1437267at2"/>
<evidence type="ECO:0000313" key="2">
    <source>
        <dbReference type="Proteomes" id="UP000029644"/>
    </source>
</evidence>
<name>A0A090W7S9_9FLAO</name>
<dbReference type="Proteomes" id="UP000029644">
    <property type="component" value="Unassembled WGS sequence"/>
</dbReference>
<comment type="caution">
    <text evidence="1">The sequence shown here is derived from an EMBL/GenBank/DDBJ whole genome shotgun (WGS) entry which is preliminary data.</text>
</comment>
<accession>A0A090W7S9</accession>
<protein>
    <submittedName>
        <fullName evidence="1">Uncharacterized protein</fullName>
    </submittedName>
</protein>
<reference evidence="1 2" key="1">
    <citation type="journal article" date="2014" name="Genome Announc.">
        <title>Draft Genome Sequences of Marine Flavobacterium Algibacter lectus Strains SS8 and NR4.</title>
        <authorList>
            <person name="Takatani N."/>
            <person name="Nakanishi M."/>
            <person name="Meirelles P."/>
            <person name="Mino S."/>
            <person name="Suda W."/>
            <person name="Oshima K."/>
            <person name="Hattori M."/>
            <person name="Ohkuma M."/>
            <person name="Hosokawa M."/>
            <person name="Miyashita K."/>
            <person name="Thompson F.L."/>
            <person name="Niwa A."/>
            <person name="Sawabe T."/>
            <person name="Sawabe T."/>
        </authorList>
    </citation>
    <scope>NUCLEOTIDE SEQUENCE [LARGE SCALE GENOMIC DNA]</scope>
    <source>
        <strain evidence="1 2">JCM 19300</strain>
    </source>
</reference>
<dbReference type="AlphaFoldDB" id="A0A090W7S9"/>
<dbReference type="RefSeq" id="WP_042505358.1">
    <property type="nucleotide sequence ID" value="NZ_BBNQ01000012.1"/>
</dbReference>
<evidence type="ECO:0000313" key="1">
    <source>
        <dbReference type="EMBL" id="GAL63597.1"/>
    </source>
</evidence>
<sequence>MDIFTTIKDNLLRHYIIYVPTILFSKLRGSIYEGLLPEDAANTLFYLFNPKEIIADVNAFSIVALLEKSDILESNLFKLFEAKKTLEEEHFKVILDKYKEHVEGHAFMTRWMFVNIDKTFANLDVGIINMFKFQAEQFQKHSEELNNHFKIQPNKVPNETIALLEQLKATYASTELKITPPEPIKPLPVSEKAKPTKKQKLIIDDDEIDRFLLSSVFNVNL</sequence>
<gene>
    <name evidence="1" type="ORF">JCM19300_1946</name>
</gene>